<reference evidence="1" key="1">
    <citation type="journal article" date="2022" name="Int. J. Mol. Sci.">
        <title>Draft Genome of Tanacetum Coccineum: Genomic Comparison of Closely Related Tanacetum-Family Plants.</title>
        <authorList>
            <person name="Yamashiro T."/>
            <person name="Shiraishi A."/>
            <person name="Nakayama K."/>
            <person name="Satake H."/>
        </authorList>
    </citation>
    <scope>NUCLEOTIDE SEQUENCE</scope>
</reference>
<accession>A0ABQ4XSK3</accession>
<dbReference type="Proteomes" id="UP001151760">
    <property type="component" value="Unassembled WGS sequence"/>
</dbReference>
<protein>
    <submittedName>
        <fullName evidence="1">Uncharacterized protein</fullName>
    </submittedName>
</protein>
<evidence type="ECO:0000313" key="1">
    <source>
        <dbReference type="EMBL" id="GJS68000.1"/>
    </source>
</evidence>
<dbReference type="EMBL" id="BQNB010009759">
    <property type="protein sequence ID" value="GJS68000.1"/>
    <property type="molecule type" value="Genomic_DNA"/>
</dbReference>
<keyword evidence="2" id="KW-1185">Reference proteome</keyword>
<organism evidence="1 2">
    <name type="scientific">Tanacetum coccineum</name>
    <dbReference type="NCBI Taxonomy" id="301880"/>
    <lineage>
        <taxon>Eukaryota</taxon>
        <taxon>Viridiplantae</taxon>
        <taxon>Streptophyta</taxon>
        <taxon>Embryophyta</taxon>
        <taxon>Tracheophyta</taxon>
        <taxon>Spermatophyta</taxon>
        <taxon>Magnoliopsida</taxon>
        <taxon>eudicotyledons</taxon>
        <taxon>Gunneridae</taxon>
        <taxon>Pentapetalae</taxon>
        <taxon>asterids</taxon>
        <taxon>campanulids</taxon>
        <taxon>Asterales</taxon>
        <taxon>Asteraceae</taxon>
        <taxon>Asteroideae</taxon>
        <taxon>Anthemideae</taxon>
        <taxon>Anthemidinae</taxon>
        <taxon>Tanacetum</taxon>
    </lineage>
</organism>
<name>A0ABQ4XSK3_9ASTR</name>
<evidence type="ECO:0000313" key="2">
    <source>
        <dbReference type="Proteomes" id="UP001151760"/>
    </source>
</evidence>
<sequence>MVEEPAKMKKKDQISFDEQEAIRLQAEFDEEVRLTREKHEANVALTKEWNDIQAKIEADQLLAERLKAREQEELTIEEKKGYKLFQQLLEKRSETLCCKKSRRKEEHTTCKSSKRSIICTYLKNMAGWKPKDLKNKFFANIQELLDKAMKRVNTFVAMDTELVKGSEVRTGAEIT</sequence>
<reference evidence="1" key="2">
    <citation type="submission" date="2022-01" db="EMBL/GenBank/DDBJ databases">
        <authorList>
            <person name="Yamashiro T."/>
            <person name="Shiraishi A."/>
            <person name="Satake H."/>
            <person name="Nakayama K."/>
        </authorList>
    </citation>
    <scope>NUCLEOTIDE SEQUENCE</scope>
</reference>
<proteinExistence type="predicted"/>
<comment type="caution">
    <text evidence="1">The sequence shown here is derived from an EMBL/GenBank/DDBJ whole genome shotgun (WGS) entry which is preliminary data.</text>
</comment>
<gene>
    <name evidence="1" type="ORF">Tco_0682565</name>
</gene>